<name>W6T4F0_9LACO</name>
<dbReference type="FunFam" id="3.20.20.100:FF:000015">
    <property type="entry name" value="Oxidoreductase, aldo/keto reductase family"/>
    <property type="match status" value="1"/>
</dbReference>
<feature type="site" description="Lowers pKa of active site Tyr" evidence="6">
    <location>
        <position position="75"/>
    </location>
</feature>
<evidence type="ECO:0000256" key="3">
    <source>
        <dbReference type="ARBA" id="ARBA00023002"/>
    </source>
</evidence>
<dbReference type="InterPro" id="IPR036812">
    <property type="entry name" value="NAD(P)_OxRdtase_dom_sf"/>
</dbReference>
<feature type="active site" description="Proton donor" evidence="4">
    <location>
        <position position="50"/>
    </location>
</feature>
<accession>W6T4F0</accession>
<evidence type="ECO:0000259" key="7">
    <source>
        <dbReference type="Pfam" id="PF00248"/>
    </source>
</evidence>
<dbReference type="PIRSF" id="PIRSF000097">
    <property type="entry name" value="AKR"/>
    <property type="match status" value="1"/>
</dbReference>
<dbReference type="PATRIC" id="fig|1400520.3.peg.3350"/>
<feature type="domain" description="NADP-dependent oxidoreductase" evidence="7">
    <location>
        <begin position="16"/>
        <end position="258"/>
    </location>
</feature>
<evidence type="ECO:0000256" key="5">
    <source>
        <dbReference type="PIRSR" id="PIRSR000097-2"/>
    </source>
</evidence>
<evidence type="ECO:0000313" key="8">
    <source>
        <dbReference type="EMBL" id="ETY72568.1"/>
    </source>
</evidence>
<dbReference type="GO" id="GO:0016616">
    <property type="term" value="F:oxidoreductase activity, acting on the CH-OH group of donors, NAD or NADP as acceptor"/>
    <property type="evidence" value="ECO:0007669"/>
    <property type="project" value="UniProtKB-ARBA"/>
</dbReference>
<dbReference type="Gene3D" id="3.20.20.100">
    <property type="entry name" value="NADP-dependent oxidoreductase domain"/>
    <property type="match status" value="1"/>
</dbReference>
<keyword evidence="3" id="KW-0560">Oxidoreductase</keyword>
<dbReference type="InterPro" id="IPR023210">
    <property type="entry name" value="NADP_OxRdtase_dom"/>
</dbReference>
<evidence type="ECO:0000256" key="4">
    <source>
        <dbReference type="PIRSR" id="PIRSR000097-1"/>
    </source>
</evidence>
<dbReference type="CDD" id="cd19133">
    <property type="entry name" value="AKR_AKR5F1"/>
    <property type="match status" value="1"/>
</dbReference>
<dbReference type="InterPro" id="IPR018170">
    <property type="entry name" value="Aldo/ket_reductase_CS"/>
</dbReference>
<comment type="caution">
    <text evidence="8">The sequence shown here is derived from an EMBL/GenBank/DDBJ whole genome shotgun (WGS) entry which is preliminary data.</text>
</comment>
<keyword evidence="2" id="KW-0521">NADP</keyword>
<dbReference type="PANTHER" id="PTHR43827">
    <property type="entry name" value="2,5-DIKETO-D-GLUCONIC ACID REDUCTASE"/>
    <property type="match status" value="1"/>
</dbReference>
<dbReference type="RefSeq" id="WP_033614939.1">
    <property type="nucleotide sequence ID" value="NZ_KK036540.1"/>
</dbReference>
<dbReference type="Proteomes" id="UP000019247">
    <property type="component" value="Unassembled WGS sequence"/>
</dbReference>
<dbReference type="STRING" id="1400520.LFAB_17025"/>
<dbReference type="PANTHER" id="PTHR43827:SF3">
    <property type="entry name" value="NADP-DEPENDENT OXIDOREDUCTASE DOMAIN-CONTAINING PROTEIN"/>
    <property type="match status" value="1"/>
</dbReference>
<evidence type="ECO:0000256" key="6">
    <source>
        <dbReference type="PIRSR" id="PIRSR000097-3"/>
    </source>
</evidence>
<dbReference type="Pfam" id="PF00248">
    <property type="entry name" value="Aldo_ket_red"/>
    <property type="match status" value="1"/>
</dbReference>
<feature type="binding site" evidence="5">
    <location>
        <position position="108"/>
    </location>
    <ligand>
        <name>substrate</name>
    </ligand>
</feature>
<gene>
    <name evidence="8" type="ORF">LFAB_17025</name>
</gene>
<dbReference type="eggNOG" id="COG0656">
    <property type="taxonomic scope" value="Bacteria"/>
</dbReference>
<evidence type="ECO:0000313" key="9">
    <source>
        <dbReference type="Proteomes" id="UP000019247"/>
    </source>
</evidence>
<organism evidence="8 9">
    <name type="scientific">Lactiplantibacillus fabifermentans T30PCM01</name>
    <dbReference type="NCBI Taxonomy" id="1400520"/>
    <lineage>
        <taxon>Bacteria</taxon>
        <taxon>Bacillati</taxon>
        <taxon>Bacillota</taxon>
        <taxon>Bacilli</taxon>
        <taxon>Lactobacillales</taxon>
        <taxon>Lactobacillaceae</taxon>
        <taxon>Lactiplantibacillus</taxon>
    </lineage>
</organism>
<dbReference type="PROSITE" id="PS00798">
    <property type="entry name" value="ALDOKETO_REDUCTASE_1"/>
    <property type="match status" value="1"/>
</dbReference>
<dbReference type="HOGENOM" id="CLU_023205_0_1_9"/>
<dbReference type="PRINTS" id="PR00069">
    <property type="entry name" value="ALDKETRDTASE"/>
</dbReference>
<proteinExistence type="inferred from homology"/>
<evidence type="ECO:0000256" key="2">
    <source>
        <dbReference type="ARBA" id="ARBA00022857"/>
    </source>
</evidence>
<dbReference type="EMBL" id="AWWK01000094">
    <property type="protein sequence ID" value="ETY72568.1"/>
    <property type="molecule type" value="Genomic_DNA"/>
</dbReference>
<sequence>MTKTMQLSNGVSMPQLGFGVFQIPTHADAKQATLQAIKAGYRLIDTAAAYMNERAVGEAIRESGVARDELFITTKLWVQDMGYEATQKAIDGSLARLGLDYLDLYLIHQPLNDVYGSWRAMEEAYDAGKLKAIGVANFENDRLQDLMMNSRIQPMVNQIELHPFNAQFDRVQWLQDHGVFAEAWGPFAEGKQHIFTNPVIQGIATNHGKTNGQVILRWLTQRGIVVIPKSVHESRIIENAAIDDFELTAAEMATMRTLDQQESLFGDMHDPETVAALGSVHFDYDQQ</sequence>
<reference evidence="8 9" key="1">
    <citation type="journal article" date="2014" name="Genome Announc.">
        <title>Genome Sequence of Lactobacillus fabifermentans Strain T30PCM01, Isolated from Fermenting Grape Marc.</title>
        <authorList>
            <person name="Treu L."/>
            <person name="Vendramin V."/>
            <person name="Bovo B."/>
            <person name="Giacomini A."/>
            <person name="Corich V."/>
            <person name="Campanaro S."/>
        </authorList>
    </citation>
    <scope>NUCLEOTIDE SEQUENCE [LARGE SCALE GENOMIC DNA]</scope>
    <source>
        <strain evidence="8 9">T30PCM01</strain>
    </source>
</reference>
<dbReference type="AlphaFoldDB" id="W6T4F0"/>
<dbReference type="OrthoDB" id="9804790at2"/>
<dbReference type="InterPro" id="IPR020471">
    <property type="entry name" value="AKR"/>
</dbReference>
<protein>
    <submittedName>
        <fullName evidence="8">2,5-diketo-D-gluconic acid reductase</fullName>
    </submittedName>
</protein>
<dbReference type="PROSITE" id="PS00063">
    <property type="entry name" value="ALDOKETO_REDUCTASE_3"/>
    <property type="match status" value="1"/>
</dbReference>
<evidence type="ECO:0000256" key="1">
    <source>
        <dbReference type="ARBA" id="ARBA00007905"/>
    </source>
</evidence>
<dbReference type="SUPFAM" id="SSF51430">
    <property type="entry name" value="NAD(P)-linked oxidoreductase"/>
    <property type="match status" value="1"/>
</dbReference>
<comment type="similarity">
    <text evidence="1">Belongs to the aldo/keto reductase family.</text>
</comment>